<dbReference type="InterPro" id="IPR044770">
    <property type="entry name" value="MFS_spinster-like"/>
</dbReference>
<dbReference type="GO" id="GO:0022857">
    <property type="term" value="F:transmembrane transporter activity"/>
    <property type="evidence" value="ECO:0007669"/>
    <property type="project" value="InterPro"/>
</dbReference>
<protein>
    <recommendedName>
        <fullName evidence="8">Major facilitator superfamily (MFS) profile domain-containing protein</fullName>
    </recommendedName>
</protein>
<evidence type="ECO:0000256" key="1">
    <source>
        <dbReference type="ARBA" id="ARBA00004141"/>
    </source>
</evidence>
<feature type="transmembrane region" description="Helical" evidence="7">
    <location>
        <begin position="380"/>
        <end position="404"/>
    </location>
</feature>
<dbReference type="GO" id="GO:0016020">
    <property type="term" value="C:membrane"/>
    <property type="evidence" value="ECO:0007669"/>
    <property type="project" value="UniProtKB-SubCell"/>
</dbReference>
<dbReference type="AlphaFoldDB" id="A0A1R2BBU4"/>
<comment type="caution">
    <text evidence="9">The sequence shown here is derived from an EMBL/GenBank/DDBJ whole genome shotgun (WGS) entry which is preliminary data.</text>
</comment>
<keyword evidence="4 7" id="KW-1133">Transmembrane helix</keyword>
<feature type="transmembrane region" description="Helical" evidence="7">
    <location>
        <begin position="7"/>
        <end position="29"/>
    </location>
</feature>
<dbReference type="PANTHER" id="PTHR23505:SF79">
    <property type="entry name" value="PROTEIN SPINSTER"/>
    <property type="match status" value="1"/>
</dbReference>
<dbReference type="SUPFAM" id="SSF103473">
    <property type="entry name" value="MFS general substrate transporter"/>
    <property type="match status" value="1"/>
</dbReference>
<dbReference type="InterPro" id="IPR011701">
    <property type="entry name" value="MFS"/>
</dbReference>
<keyword evidence="5 7" id="KW-0472">Membrane</keyword>
<reference evidence="9 10" key="1">
    <citation type="submission" date="2016-11" db="EMBL/GenBank/DDBJ databases">
        <title>The macronuclear genome of Stentor coeruleus: a giant cell with tiny introns.</title>
        <authorList>
            <person name="Slabodnick M."/>
            <person name="Ruby J.G."/>
            <person name="Reiff S.B."/>
            <person name="Swart E.C."/>
            <person name="Gosai S."/>
            <person name="Prabakaran S."/>
            <person name="Witkowska E."/>
            <person name="Larue G.E."/>
            <person name="Fisher S."/>
            <person name="Freeman R.M."/>
            <person name="Gunawardena J."/>
            <person name="Chu W."/>
            <person name="Stover N.A."/>
            <person name="Gregory B.D."/>
            <person name="Nowacki M."/>
            <person name="Derisi J."/>
            <person name="Roy S.W."/>
            <person name="Marshall W.F."/>
            <person name="Sood P."/>
        </authorList>
    </citation>
    <scope>NUCLEOTIDE SEQUENCE [LARGE SCALE GENOMIC DNA]</scope>
    <source>
        <strain evidence="9">WM001</strain>
    </source>
</reference>
<feature type="transmembrane region" description="Helical" evidence="7">
    <location>
        <begin position="56"/>
        <end position="75"/>
    </location>
</feature>
<feature type="transmembrane region" description="Helical" evidence="7">
    <location>
        <begin position="141"/>
        <end position="161"/>
    </location>
</feature>
<feature type="transmembrane region" description="Helical" evidence="7">
    <location>
        <begin position="410"/>
        <end position="431"/>
    </location>
</feature>
<keyword evidence="3 7" id="KW-0812">Transmembrane</keyword>
<dbReference type="Proteomes" id="UP000187209">
    <property type="component" value="Unassembled WGS sequence"/>
</dbReference>
<dbReference type="PROSITE" id="PS50850">
    <property type="entry name" value="MFS"/>
    <property type="match status" value="1"/>
</dbReference>
<dbReference type="Gene3D" id="1.20.1250.20">
    <property type="entry name" value="MFS general substrate transporter like domains"/>
    <property type="match status" value="1"/>
</dbReference>
<evidence type="ECO:0000256" key="4">
    <source>
        <dbReference type="ARBA" id="ARBA00022989"/>
    </source>
</evidence>
<evidence type="ECO:0000313" key="10">
    <source>
        <dbReference type="Proteomes" id="UP000187209"/>
    </source>
</evidence>
<feature type="transmembrane region" description="Helical" evidence="7">
    <location>
        <begin position="173"/>
        <end position="193"/>
    </location>
</feature>
<sequence length="498" mass="55411">MGKCSLGCLHLSPVMLLVYFCVLNILMYLDRGVLSSLLPALQDDTRMHLSDFQSGILGSVFMFGFMIASPIFAYSSQSVHPFNLIAIGIAIWGGAVLFAAVSRRFWTLAAARMLSGIGEASFVCLASPILLSIAPSSKKNLWISIFYSALTIGYALGYVIAPPVKNSFNGWYVVFYFEAVASIPFVLIALFAYKDPKLIFKKENKVPIVVQFKALKRKPVFVLLVLGYGAYSFTVGGIAHWGPTMLQKQFSKGETTATFSLGAITIISGLFATVLGSVLYEKMIKPYRLQFENREIESRKFDYFRTEKAAKFALLVTSIACVIGCIGAIIAPTLGEPVYEIPFVAFLFCVALAEFSLFLGVGPLNVGIMASVDEELRPQAVAVNIFFMHLFGDFPSPFLIGAVNGGIGRYWGTVLTMSWLIFTVTFWSLAFNFSRFHGAPWEYIRKNFCSRDIIKADREQRLLTADKDSIREDLPYFQEQNEKSVNKSIEKSIDEEMK</sequence>
<feature type="transmembrane region" description="Helical" evidence="7">
    <location>
        <begin position="343"/>
        <end position="368"/>
    </location>
</feature>
<comment type="similarity">
    <text evidence="6">Belongs to the major facilitator superfamily. Spinster (TC 2.A.1.49) family.</text>
</comment>
<keyword evidence="2" id="KW-0813">Transport</keyword>
<evidence type="ECO:0000259" key="8">
    <source>
        <dbReference type="PROSITE" id="PS50850"/>
    </source>
</evidence>
<dbReference type="EMBL" id="MPUH01000766">
    <property type="protein sequence ID" value="OMJ74226.1"/>
    <property type="molecule type" value="Genomic_DNA"/>
</dbReference>
<dbReference type="Pfam" id="PF07690">
    <property type="entry name" value="MFS_1"/>
    <property type="match status" value="1"/>
</dbReference>
<evidence type="ECO:0000256" key="6">
    <source>
        <dbReference type="ARBA" id="ARBA00024338"/>
    </source>
</evidence>
<proteinExistence type="inferred from homology"/>
<feature type="transmembrane region" description="Helical" evidence="7">
    <location>
        <begin position="309"/>
        <end position="331"/>
    </location>
</feature>
<accession>A0A1R2BBU4</accession>
<feature type="domain" description="Major facilitator superfamily (MFS) profile" evidence="8">
    <location>
        <begin position="16"/>
        <end position="436"/>
    </location>
</feature>
<dbReference type="InterPro" id="IPR020846">
    <property type="entry name" value="MFS_dom"/>
</dbReference>
<gene>
    <name evidence="9" type="ORF">SteCoe_26916</name>
</gene>
<evidence type="ECO:0000256" key="7">
    <source>
        <dbReference type="SAM" id="Phobius"/>
    </source>
</evidence>
<evidence type="ECO:0000256" key="3">
    <source>
        <dbReference type="ARBA" id="ARBA00022692"/>
    </source>
</evidence>
<comment type="subcellular location">
    <subcellularLocation>
        <location evidence="1">Membrane</location>
        <topology evidence="1">Multi-pass membrane protein</topology>
    </subcellularLocation>
</comment>
<feature type="transmembrane region" description="Helical" evidence="7">
    <location>
        <begin position="259"/>
        <end position="280"/>
    </location>
</feature>
<dbReference type="CDD" id="cd17328">
    <property type="entry name" value="MFS_spinster_like"/>
    <property type="match status" value="1"/>
</dbReference>
<dbReference type="OrthoDB" id="66581at2759"/>
<organism evidence="9 10">
    <name type="scientific">Stentor coeruleus</name>
    <dbReference type="NCBI Taxonomy" id="5963"/>
    <lineage>
        <taxon>Eukaryota</taxon>
        <taxon>Sar</taxon>
        <taxon>Alveolata</taxon>
        <taxon>Ciliophora</taxon>
        <taxon>Postciliodesmatophora</taxon>
        <taxon>Heterotrichea</taxon>
        <taxon>Heterotrichida</taxon>
        <taxon>Stentoridae</taxon>
        <taxon>Stentor</taxon>
    </lineage>
</organism>
<name>A0A1R2BBU4_9CILI</name>
<evidence type="ECO:0000313" key="9">
    <source>
        <dbReference type="EMBL" id="OMJ74226.1"/>
    </source>
</evidence>
<feature type="transmembrane region" description="Helical" evidence="7">
    <location>
        <begin position="113"/>
        <end position="134"/>
    </location>
</feature>
<feature type="transmembrane region" description="Helical" evidence="7">
    <location>
        <begin position="82"/>
        <end position="101"/>
    </location>
</feature>
<dbReference type="PANTHER" id="PTHR23505">
    <property type="entry name" value="SPINSTER"/>
    <property type="match status" value="1"/>
</dbReference>
<evidence type="ECO:0000256" key="2">
    <source>
        <dbReference type="ARBA" id="ARBA00022448"/>
    </source>
</evidence>
<dbReference type="InterPro" id="IPR036259">
    <property type="entry name" value="MFS_trans_sf"/>
</dbReference>
<evidence type="ECO:0000256" key="5">
    <source>
        <dbReference type="ARBA" id="ARBA00023136"/>
    </source>
</evidence>
<feature type="transmembrane region" description="Helical" evidence="7">
    <location>
        <begin position="220"/>
        <end position="239"/>
    </location>
</feature>
<keyword evidence="10" id="KW-1185">Reference proteome</keyword>